<dbReference type="SUPFAM" id="SSF53448">
    <property type="entry name" value="Nucleotide-diphospho-sugar transferases"/>
    <property type="match status" value="1"/>
</dbReference>
<dbReference type="PANTHER" id="PTHR32385">
    <property type="entry name" value="MANNOSYL PHOSPHORYLINOSITOL CERAMIDE SYNTHASE"/>
    <property type="match status" value="1"/>
</dbReference>
<gene>
    <name evidence="2" type="ORF">MAR_033675</name>
</gene>
<sequence>MAGCFKKACVAVFVAGTFTILKWNLRVEVTWNGRHSSVQEVLVSPVQRVRNNSTSPPREVQTFRGNLSNTSEAFSEDDVATTTNLHIQPEIIHHYRPVHLPGSSMKEFINASVLSDLPIYMGFQPNYEAEFPSVPSAEIRIPHMIHQIWIDPKNKKAGVTVPTVFVPKIRSMMKFHSGWKYTFWTHTHGKNLIKKKYPKLLKVYNRAHEAVTKADLLRYVVIHEYGGVYVDLDVTCLRNINIVTKKYACILVPAPFENSVMDLGWPNHICNGIILCRAHHPFFRQVLDSIASVDIDQMHTLSFGPQFFTQVYRKYSGINDMYKIDIKINSTSPYFYKGNIPENDRNGMYIPNTRYFLDQPAPRLENLISNMCGTQKKLNDLKERVCHILRTRGFHRKPGRYTFFTHSYTATFHAENKNKLRSLTSVFDIMHPINKQNLKHNVIK</sequence>
<dbReference type="Pfam" id="PF04488">
    <property type="entry name" value="Gly_transf_sug"/>
    <property type="match status" value="1"/>
</dbReference>
<evidence type="ECO:0000313" key="2">
    <source>
        <dbReference type="EMBL" id="WAR31133.1"/>
    </source>
</evidence>
<proteinExistence type="predicted"/>
<evidence type="ECO:0000313" key="3">
    <source>
        <dbReference type="Proteomes" id="UP001164746"/>
    </source>
</evidence>
<keyword evidence="1" id="KW-0808">Transferase</keyword>
<evidence type="ECO:0000256" key="1">
    <source>
        <dbReference type="ARBA" id="ARBA00022679"/>
    </source>
</evidence>
<dbReference type="Gene3D" id="3.90.550.20">
    <property type="match status" value="1"/>
</dbReference>
<accession>A0ABY7GD09</accession>
<dbReference type="Proteomes" id="UP001164746">
    <property type="component" value="Chromosome 17"/>
</dbReference>
<dbReference type="InterPro" id="IPR029044">
    <property type="entry name" value="Nucleotide-diphossugar_trans"/>
</dbReference>
<dbReference type="EMBL" id="CP111028">
    <property type="protein sequence ID" value="WAR31133.1"/>
    <property type="molecule type" value="Genomic_DNA"/>
</dbReference>
<dbReference type="InterPro" id="IPR051706">
    <property type="entry name" value="Glycosyltransferase_domain"/>
</dbReference>
<reference evidence="2" key="1">
    <citation type="submission" date="2022-11" db="EMBL/GenBank/DDBJ databases">
        <title>Centuries of genome instability and evolution in soft-shell clam transmissible cancer (bioRxiv).</title>
        <authorList>
            <person name="Hart S.F.M."/>
            <person name="Yonemitsu M.A."/>
            <person name="Giersch R.M."/>
            <person name="Beal B.F."/>
            <person name="Arriagada G."/>
            <person name="Davis B.W."/>
            <person name="Ostrander E.A."/>
            <person name="Goff S.P."/>
            <person name="Metzger M.J."/>
        </authorList>
    </citation>
    <scope>NUCLEOTIDE SEQUENCE</scope>
    <source>
        <strain evidence="2">MELC-2E11</strain>
        <tissue evidence="2">Siphon/mantle</tissue>
    </source>
</reference>
<keyword evidence="3" id="KW-1185">Reference proteome</keyword>
<dbReference type="InterPro" id="IPR007577">
    <property type="entry name" value="GlycoTrfase_DXD_sugar-bd_CS"/>
</dbReference>
<protein>
    <submittedName>
        <fullName evidence="2">SUR1-like protein</fullName>
    </submittedName>
</protein>
<dbReference type="PANTHER" id="PTHR32385:SF15">
    <property type="entry name" value="INOSITOL PHOSPHOCERAMIDE MANNOSYLTRANSFERASE 1"/>
    <property type="match status" value="1"/>
</dbReference>
<name>A0ABY7GD09_MYAAR</name>
<organism evidence="2 3">
    <name type="scientific">Mya arenaria</name>
    <name type="common">Soft-shell clam</name>
    <dbReference type="NCBI Taxonomy" id="6604"/>
    <lineage>
        <taxon>Eukaryota</taxon>
        <taxon>Metazoa</taxon>
        <taxon>Spiralia</taxon>
        <taxon>Lophotrochozoa</taxon>
        <taxon>Mollusca</taxon>
        <taxon>Bivalvia</taxon>
        <taxon>Autobranchia</taxon>
        <taxon>Heteroconchia</taxon>
        <taxon>Euheterodonta</taxon>
        <taxon>Imparidentia</taxon>
        <taxon>Neoheterodontei</taxon>
        <taxon>Myida</taxon>
        <taxon>Myoidea</taxon>
        <taxon>Myidae</taxon>
        <taxon>Mya</taxon>
    </lineage>
</organism>